<accession>A0A6J4QGG7</accession>
<feature type="compositionally biased region" description="Basic residues" evidence="1">
    <location>
        <begin position="8"/>
        <end position="17"/>
    </location>
</feature>
<reference evidence="2" key="1">
    <citation type="submission" date="2020-02" db="EMBL/GenBank/DDBJ databases">
        <authorList>
            <person name="Meier V. D."/>
        </authorList>
    </citation>
    <scope>NUCLEOTIDE SEQUENCE</scope>
    <source>
        <strain evidence="2">AVDCRST_MAG66</strain>
    </source>
</reference>
<evidence type="ECO:0000313" key="2">
    <source>
        <dbReference type="EMBL" id="CAA9439278.1"/>
    </source>
</evidence>
<feature type="compositionally biased region" description="Basic residues" evidence="1">
    <location>
        <begin position="41"/>
        <end position="76"/>
    </location>
</feature>
<dbReference type="EC" id="1.14.13.149" evidence="2"/>
<keyword evidence="2" id="KW-0560">Oxidoreductase</keyword>
<dbReference type="AlphaFoldDB" id="A0A6J4QGG7"/>
<sequence length="125" mass="13739">DPRLLRGGLHRGGRARRRADAGRGDRHRRAQAPQLAAVRGVRARQARAQPRARRLAARRRRRDGPAQRARRLHPPQRGREHLGGPGRAHHRLQPGGEGPVLRPGRRQGLPAPHVLRDPGGGAAPV</sequence>
<evidence type="ECO:0000256" key="1">
    <source>
        <dbReference type="SAM" id="MobiDB-lite"/>
    </source>
</evidence>
<feature type="region of interest" description="Disordered" evidence="1">
    <location>
        <begin position="1"/>
        <end position="125"/>
    </location>
</feature>
<protein>
    <submittedName>
        <fullName evidence="2">1,2-phenylacetyl-CoA epoxidase, subunit B</fullName>
        <ecNumber evidence="2">1.14.13.149</ecNumber>
    </submittedName>
</protein>
<organism evidence="2">
    <name type="scientific">uncultured Pseudonocardia sp</name>
    <dbReference type="NCBI Taxonomy" id="211455"/>
    <lineage>
        <taxon>Bacteria</taxon>
        <taxon>Bacillati</taxon>
        <taxon>Actinomycetota</taxon>
        <taxon>Actinomycetes</taxon>
        <taxon>Pseudonocardiales</taxon>
        <taxon>Pseudonocardiaceae</taxon>
        <taxon>Pseudonocardia</taxon>
        <taxon>environmental samples</taxon>
    </lineage>
</organism>
<proteinExistence type="predicted"/>
<dbReference type="GO" id="GO:0097266">
    <property type="term" value="F:phenylacetyl-CoA 1,2-epoxidase activity"/>
    <property type="evidence" value="ECO:0007669"/>
    <property type="project" value="UniProtKB-EC"/>
</dbReference>
<feature type="non-terminal residue" evidence="2">
    <location>
        <position position="1"/>
    </location>
</feature>
<feature type="non-terminal residue" evidence="2">
    <location>
        <position position="125"/>
    </location>
</feature>
<name>A0A6J4QGG7_9PSEU</name>
<dbReference type="EMBL" id="CADCUS010000531">
    <property type="protein sequence ID" value="CAA9439278.1"/>
    <property type="molecule type" value="Genomic_DNA"/>
</dbReference>
<gene>
    <name evidence="2" type="ORF">AVDCRST_MAG66-3854</name>
</gene>